<sequence>MKMPKLKLKTVAWVDGWPLAAMVDVGIVCVQLHGSDNVIGVLDQPQKLLLLLYVHTYIYTSRRLPCFSISSIQEKVKEGQHPLSHSYKRYKQPGGAIAGHTVAVSQTRRQQQHQQQEHQQEQQHGRHAGLRTGPANGRLHQVHDVSANVGLAQTPPTGYACRKHPNLLGPGDGSNLNLYLHNDLERRFYFEKPAVSKCNLHSRSFAKSLNELCTEMTPPAVPPPPPPSAVRMSVGAANAKLSQQTFADLPQEFPLTRSVSTTTDIYTSAPPQQQQLERRSRRNMATNTVIRYSRDMDIDEDATEEQARRLCGLKRGIRKTKDELFQEFCKRAGVRSKPKNIYYIASDEATFPSQQTRSRRSVGSRNEDEHIDYDHEDDDADGDEHGFKRFRSGAPIEEEQLYLPGDRQQATQFPRGLAPPAASSSHQHRRASMCVDPPSQLPPVGHLRKLNSNLSLHMPLHADRQSLYDLDRCDSTSFDVWPGTHFGGSQSRLPQDYGVPAPALAPTQSRTLPRCFLRQPATGMGVAGSQESFGSLQSNFSASQQRFSQLMMQHQQQLQQQNRFLSTLTLHKPAEEQAAVHWPAAIPSSPSNYRSSGYQVYAPAVSGIGGGTALHPPPAKFQRAYAFDDQQRRPSFAINDAFDLDEIERERRRSHASLFGSATTQEQYDLINGTAV</sequence>
<proteinExistence type="predicted"/>
<protein>
    <submittedName>
        <fullName evidence="3">Uncharacterized protein LOC115627952</fullName>
    </submittedName>
</protein>
<evidence type="ECO:0000256" key="1">
    <source>
        <dbReference type="SAM" id="MobiDB-lite"/>
    </source>
</evidence>
<evidence type="ECO:0000313" key="2">
    <source>
        <dbReference type="Proteomes" id="UP000504634"/>
    </source>
</evidence>
<accession>A0A6J2TSZ8</accession>
<dbReference type="RefSeq" id="XP_030379706.1">
    <property type="nucleotide sequence ID" value="XM_030523846.1"/>
</dbReference>
<dbReference type="OrthoDB" id="9990458at2759"/>
<name>A0A6J2TSZ8_DROLE</name>
<feature type="compositionally biased region" description="Basic and acidic residues" evidence="1">
    <location>
        <begin position="115"/>
        <end position="124"/>
    </location>
</feature>
<evidence type="ECO:0000313" key="3">
    <source>
        <dbReference type="RefSeq" id="XP_030379706.1"/>
    </source>
</evidence>
<gene>
    <name evidence="3" type="primary">LOC115627952</name>
</gene>
<feature type="region of interest" description="Disordered" evidence="1">
    <location>
        <begin position="351"/>
        <end position="385"/>
    </location>
</feature>
<dbReference type="GeneID" id="115627952"/>
<feature type="region of interest" description="Disordered" evidence="1">
    <location>
        <begin position="102"/>
        <end position="137"/>
    </location>
</feature>
<dbReference type="Proteomes" id="UP000504634">
    <property type="component" value="Unplaced"/>
</dbReference>
<dbReference type="AlphaFoldDB" id="A0A6J2TSZ8"/>
<reference evidence="3" key="1">
    <citation type="submission" date="2025-08" db="UniProtKB">
        <authorList>
            <consortium name="RefSeq"/>
        </authorList>
    </citation>
    <scope>IDENTIFICATION</scope>
    <source>
        <strain evidence="3">11010-0011.00</strain>
        <tissue evidence="3">Whole body</tissue>
    </source>
</reference>
<organism evidence="2 3">
    <name type="scientific">Drosophila lebanonensis</name>
    <name type="common">Fruit fly</name>
    <name type="synonym">Scaptodrosophila lebanonensis</name>
    <dbReference type="NCBI Taxonomy" id="7225"/>
    <lineage>
        <taxon>Eukaryota</taxon>
        <taxon>Metazoa</taxon>
        <taxon>Ecdysozoa</taxon>
        <taxon>Arthropoda</taxon>
        <taxon>Hexapoda</taxon>
        <taxon>Insecta</taxon>
        <taxon>Pterygota</taxon>
        <taxon>Neoptera</taxon>
        <taxon>Endopterygota</taxon>
        <taxon>Diptera</taxon>
        <taxon>Brachycera</taxon>
        <taxon>Muscomorpha</taxon>
        <taxon>Ephydroidea</taxon>
        <taxon>Drosophilidae</taxon>
        <taxon>Scaptodrosophila</taxon>
    </lineage>
</organism>
<feature type="compositionally biased region" description="Acidic residues" evidence="1">
    <location>
        <begin position="369"/>
        <end position="382"/>
    </location>
</feature>
<keyword evidence="2" id="KW-1185">Reference proteome</keyword>